<dbReference type="Pfam" id="PF12801">
    <property type="entry name" value="Fer4_5"/>
    <property type="match status" value="2"/>
</dbReference>
<feature type="domain" description="4Fe-4S ferredoxin-type" evidence="8">
    <location>
        <begin position="432"/>
        <end position="460"/>
    </location>
</feature>
<dbReference type="GO" id="GO:0051539">
    <property type="term" value="F:4 iron, 4 sulfur cluster binding"/>
    <property type="evidence" value="ECO:0007669"/>
    <property type="project" value="UniProtKB-KW"/>
</dbReference>
<evidence type="ECO:0000256" key="7">
    <source>
        <dbReference type="SAM" id="Phobius"/>
    </source>
</evidence>
<gene>
    <name evidence="9" type="ORF">SAMN05444362_11478</name>
</gene>
<dbReference type="Gene3D" id="3.30.70.20">
    <property type="match status" value="2"/>
</dbReference>
<dbReference type="SUPFAM" id="SSF54862">
    <property type="entry name" value="4Fe-4S ferredoxins"/>
    <property type="match status" value="2"/>
</dbReference>
<feature type="transmembrane region" description="Helical" evidence="7">
    <location>
        <begin position="12"/>
        <end position="34"/>
    </location>
</feature>
<evidence type="ECO:0000313" key="10">
    <source>
        <dbReference type="Proteomes" id="UP000184480"/>
    </source>
</evidence>
<dbReference type="InterPro" id="IPR017900">
    <property type="entry name" value="4Fe4S_Fe_S_CS"/>
</dbReference>
<evidence type="ECO:0000256" key="4">
    <source>
        <dbReference type="ARBA" id="ARBA00022982"/>
    </source>
</evidence>
<dbReference type="AlphaFoldDB" id="A0A1M5GPD3"/>
<evidence type="ECO:0000256" key="6">
    <source>
        <dbReference type="ARBA" id="ARBA00023014"/>
    </source>
</evidence>
<keyword evidence="4" id="KW-0249">Electron transport</keyword>
<organism evidence="9 10">
    <name type="scientific">Dysgonomonas macrotermitis</name>
    <dbReference type="NCBI Taxonomy" id="1346286"/>
    <lineage>
        <taxon>Bacteria</taxon>
        <taxon>Pseudomonadati</taxon>
        <taxon>Bacteroidota</taxon>
        <taxon>Bacteroidia</taxon>
        <taxon>Bacteroidales</taxon>
        <taxon>Dysgonomonadaceae</taxon>
        <taxon>Dysgonomonas</taxon>
    </lineage>
</organism>
<protein>
    <submittedName>
        <fullName evidence="9">4Fe-4S binding domain-containing protein</fullName>
    </submittedName>
</protein>
<feature type="domain" description="4Fe-4S ferredoxin-type" evidence="8">
    <location>
        <begin position="248"/>
        <end position="273"/>
    </location>
</feature>
<evidence type="ECO:0000259" key="8">
    <source>
        <dbReference type="PROSITE" id="PS51379"/>
    </source>
</evidence>
<keyword evidence="7" id="KW-0812">Transmembrane</keyword>
<keyword evidence="10" id="KW-1185">Reference proteome</keyword>
<dbReference type="FunFam" id="3.30.70.20:FF:000046">
    <property type="entry name" value="Periplasmic [Fe] hydrogenase large subunit"/>
    <property type="match status" value="1"/>
</dbReference>
<feature type="transmembrane region" description="Helical" evidence="7">
    <location>
        <begin position="40"/>
        <end position="62"/>
    </location>
</feature>
<dbReference type="InterPro" id="IPR051684">
    <property type="entry name" value="Electron_Trans/Redox"/>
</dbReference>
<dbReference type="EMBL" id="FQUC01000014">
    <property type="protein sequence ID" value="SHG05382.1"/>
    <property type="molecule type" value="Genomic_DNA"/>
</dbReference>
<dbReference type="PANTHER" id="PTHR30176">
    <property type="entry name" value="FERREDOXIN-TYPE PROTEIN NAPH"/>
    <property type="match status" value="1"/>
</dbReference>
<feature type="domain" description="4Fe-4S ferredoxin-type" evidence="8">
    <location>
        <begin position="384"/>
        <end position="416"/>
    </location>
</feature>
<dbReference type="GO" id="GO:0005886">
    <property type="term" value="C:plasma membrane"/>
    <property type="evidence" value="ECO:0007669"/>
    <property type="project" value="TreeGrafter"/>
</dbReference>
<evidence type="ECO:0000256" key="5">
    <source>
        <dbReference type="ARBA" id="ARBA00023004"/>
    </source>
</evidence>
<keyword evidence="2" id="KW-0004">4Fe-4S</keyword>
<dbReference type="PROSITE" id="PS51379">
    <property type="entry name" value="4FE4S_FER_2"/>
    <property type="match status" value="6"/>
</dbReference>
<keyword evidence="6" id="KW-0411">Iron-sulfur</keyword>
<dbReference type="GO" id="GO:0046872">
    <property type="term" value="F:metal ion binding"/>
    <property type="evidence" value="ECO:0007669"/>
    <property type="project" value="UniProtKB-KW"/>
</dbReference>
<reference evidence="10" key="1">
    <citation type="submission" date="2016-11" db="EMBL/GenBank/DDBJ databases">
        <authorList>
            <person name="Varghese N."/>
            <person name="Submissions S."/>
        </authorList>
    </citation>
    <scope>NUCLEOTIDE SEQUENCE [LARGE SCALE GENOMIC DNA]</scope>
    <source>
        <strain evidence="10">DSM 27370</strain>
    </source>
</reference>
<dbReference type="OrthoDB" id="9810688at2"/>
<proteinExistence type="predicted"/>
<dbReference type="Gene3D" id="3.30.70.3270">
    <property type="match status" value="1"/>
</dbReference>
<feature type="transmembrane region" description="Helical" evidence="7">
    <location>
        <begin position="173"/>
        <end position="191"/>
    </location>
</feature>
<accession>A0A1M5GPD3</accession>
<sequence length="507" mass="55811">MLRKIRIITAGIFFFLTTLLFLDFTGSFHLWFGWMAKVQLVPAILAVNVVAIIFLLLLTFIFGRLYCSVICPLGVFQDGISNVSGRRKGKKNRFRYSSPKSYLRYGVLALFVVSMLAGISVVVSALDPYASYGRMASGFLTPLYRWGNNLLALVAERIDSYAFYSVDVWMKSWIVFGVAVASLGIIAILAWRHGRTYCNTICPVGTLLGFISRFSIFKLHFELEKCNGCGLCARNCKSSCIDAKTKNIDYSRCVTCFNCVEKCKSGAIVYTSRKWGASKTPVDTVDVHHTSNTENDKDGMSRRSVLSLLGLLAFTNIVKSQQIKVDGGLATIEDKKIPDRKTPIVPPGALSAQNMKQHCTACQLCISGCPNGVLRPSSKLVTLMQPEMSYERGYCRPECVECSQVCPAGAIKPIDIAEKSAISIGLAVWIKDNCVVNTDEVQCNSCEYHCPTGAITLVDRDPGYSDSLKIPTVDKELCIGCGACENLCPARPFSAIYVEGNVRHHSI</sequence>
<name>A0A1M5GPD3_9BACT</name>
<evidence type="ECO:0000313" key="9">
    <source>
        <dbReference type="EMBL" id="SHG05382.1"/>
    </source>
</evidence>
<feature type="domain" description="4Fe-4S ferredoxin-type" evidence="8">
    <location>
        <begin position="469"/>
        <end position="501"/>
    </location>
</feature>
<dbReference type="Proteomes" id="UP000184480">
    <property type="component" value="Unassembled WGS sequence"/>
</dbReference>
<feature type="domain" description="4Fe-4S ferredoxin-type" evidence="8">
    <location>
        <begin position="348"/>
        <end position="379"/>
    </location>
</feature>
<evidence type="ECO:0000256" key="3">
    <source>
        <dbReference type="ARBA" id="ARBA00022723"/>
    </source>
</evidence>
<dbReference type="STRING" id="1346286.SAMN05444362_11478"/>
<dbReference type="PROSITE" id="PS00198">
    <property type="entry name" value="4FE4S_FER_1"/>
    <property type="match status" value="2"/>
</dbReference>
<keyword evidence="7" id="KW-0472">Membrane</keyword>
<dbReference type="Pfam" id="PF12838">
    <property type="entry name" value="Fer4_7"/>
    <property type="match status" value="1"/>
</dbReference>
<dbReference type="CDD" id="cd16373">
    <property type="entry name" value="DMSOR_beta_like"/>
    <property type="match status" value="1"/>
</dbReference>
<evidence type="ECO:0000256" key="2">
    <source>
        <dbReference type="ARBA" id="ARBA00022485"/>
    </source>
</evidence>
<keyword evidence="5" id="KW-0408">Iron</keyword>
<keyword evidence="7" id="KW-1133">Transmembrane helix</keyword>
<dbReference type="InterPro" id="IPR017896">
    <property type="entry name" value="4Fe4S_Fe-S-bd"/>
</dbReference>
<dbReference type="RefSeq" id="WP_062181823.1">
    <property type="nucleotide sequence ID" value="NZ_BBXL01000014.1"/>
</dbReference>
<evidence type="ECO:0000256" key="1">
    <source>
        <dbReference type="ARBA" id="ARBA00022448"/>
    </source>
</evidence>
<keyword evidence="3" id="KW-0479">Metal-binding</keyword>
<keyword evidence="1" id="KW-0813">Transport</keyword>
<feature type="transmembrane region" description="Helical" evidence="7">
    <location>
        <begin position="102"/>
        <end position="126"/>
    </location>
</feature>
<feature type="domain" description="4Fe-4S ferredoxin-type" evidence="8">
    <location>
        <begin position="217"/>
        <end position="246"/>
    </location>
</feature>
<dbReference type="PANTHER" id="PTHR30176:SF3">
    <property type="entry name" value="FERREDOXIN-TYPE PROTEIN NAPH"/>
    <property type="match status" value="1"/>
</dbReference>